<dbReference type="InterPro" id="IPR002550">
    <property type="entry name" value="CNNM"/>
</dbReference>
<feature type="domain" description="CNNM transmembrane" evidence="13">
    <location>
        <begin position="2"/>
        <end position="190"/>
    </location>
</feature>
<dbReference type="GO" id="GO:0050660">
    <property type="term" value="F:flavin adenine dinucleotide binding"/>
    <property type="evidence" value="ECO:0007669"/>
    <property type="project" value="InterPro"/>
</dbReference>
<feature type="domain" description="CBS" evidence="12">
    <location>
        <begin position="209"/>
        <end position="268"/>
    </location>
</feature>
<evidence type="ECO:0000256" key="4">
    <source>
        <dbReference type="ARBA" id="ARBA00022692"/>
    </source>
</evidence>
<evidence type="ECO:0000259" key="13">
    <source>
        <dbReference type="PROSITE" id="PS51846"/>
    </source>
</evidence>
<dbReference type="PROSITE" id="PS51371">
    <property type="entry name" value="CBS"/>
    <property type="match status" value="2"/>
</dbReference>
<comment type="similarity">
    <text evidence="2">Belongs to the UPF0053 family.</text>
</comment>
<dbReference type="InterPro" id="IPR044751">
    <property type="entry name" value="Ion_transp-like_CBS"/>
</dbReference>
<dbReference type="InterPro" id="IPR016169">
    <property type="entry name" value="FAD-bd_PCMH_sub2"/>
</dbReference>
<evidence type="ECO:0000256" key="2">
    <source>
        <dbReference type="ARBA" id="ARBA00006337"/>
    </source>
</evidence>
<protein>
    <recommendedName>
        <fullName evidence="16">HlyC/CorC family transporter</fullName>
    </recommendedName>
</protein>
<organism evidence="14 15">
    <name type="scientific">Herbinix luporum</name>
    <dbReference type="NCBI Taxonomy" id="1679721"/>
    <lineage>
        <taxon>Bacteria</taxon>
        <taxon>Bacillati</taxon>
        <taxon>Bacillota</taxon>
        <taxon>Clostridia</taxon>
        <taxon>Lachnospirales</taxon>
        <taxon>Lachnospiraceae</taxon>
        <taxon>Herbinix</taxon>
    </lineage>
</organism>
<reference evidence="15" key="1">
    <citation type="submission" date="2015-09" db="EMBL/GenBank/DDBJ databases">
        <authorList>
            <person name="Wibberg D."/>
        </authorList>
    </citation>
    <scope>NUCLEOTIDE SEQUENCE [LARGE SCALE GENOMIC DNA]</scope>
    <source>
        <strain evidence="15">SD1D</strain>
    </source>
</reference>
<feature type="transmembrane region" description="Helical" evidence="11">
    <location>
        <begin position="6"/>
        <end position="30"/>
    </location>
</feature>
<evidence type="ECO:0000256" key="9">
    <source>
        <dbReference type="PROSITE-ProRule" id="PRU00703"/>
    </source>
</evidence>
<keyword evidence="6 10" id="KW-1133">Transmembrane helix</keyword>
<dbReference type="Pfam" id="PF03471">
    <property type="entry name" value="CorC_HlyC"/>
    <property type="match status" value="1"/>
</dbReference>
<feature type="domain" description="CBS" evidence="12">
    <location>
        <begin position="275"/>
        <end position="332"/>
    </location>
</feature>
<dbReference type="SMART" id="SM01091">
    <property type="entry name" value="CorC_HlyC"/>
    <property type="match status" value="1"/>
</dbReference>
<dbReference type="PANTHER" id="PTHR22777:SF32">
    <property type="entry name" value="UPF0053 INNER MEMBRANE PROTEIN YFJD"/>
    <property type="match status" value="1"/>
</dbReference>
<dbReference type="EMBL" id="LN879430">
    <property type="protein sequence ID" value="CUH92286.1"/>
    <property type="molecule type" value="Genomic_DNA"/>
</dbReference>
<dbReference type="SMART" id="SM00116">
    <property type="entry name" value="CBS"/>
    <property type="match status" value="2"/>
</dbReference>
<dbReference type="PROSITE" id="PS51846">
    <property type="entry name" value="CNNM"/>
    <property type="match status" value="1"/>
</dbReference>
<keyword evidence="7 9" id="KW-0129">CBS domain</keyword>
<dbReference type="PANTHER" id="PTHR22777">
    <property type="entry name" value="HEMOLYSIN-RELATED"/>
    <property type="match status" value="1"/>
</dbReference>
<evidence type="ECO:0000256" key="6">
    <source>
        <dbReference type="ARBA" id="ARBA00022989"/>
    </source>
</evidence>
<dbReference type="InterPro" id="IPR005170">
    <property type="entry name" value="Transptr-assoc_dom"/>
</dbReference>
<proteinExistence type="inferred from homology"/>
<accession>A0A0K8J3S4</accession>
<feature type="transmembrane region" description="Helical" evidence="11">
    <location>
        <begin position="92"/>
        <end position="112"/>
    </location>
</feature>
<evidence type="ECO:0000256" key="8">
    <source>
        <dbReference type="ARBA" id="ARBA00023136"/>
    </source>
</evidence>
<keyword evidence="8 10" id="KW-0472">Membrane</keyword>
<dbReference type="Gene3D" id="3.30.465.10">
    <property type="match status" value="1"/>
</dbReference>
<feature type="transmembrane region" description="Helical" evidence="11">
    <location>
        <begin position="66"/>
        <end position="86"/>
    </location>
</feature>
<dbReference type="FunFam" id="3.10.580.10:FF:000002">
    <property type="entry name" value="Magnesium/cobalt efflux protein CorC"/>
    <property type="match status" value="1"/>
</dbReference>
<name>A0A0K8J3S4_9FIRM</name>
<evidence type="ECO:0000313" key="14">
    <source>
        <dbReference type="EMBL" id="CUH92286.1"/>
    </source>
</evidence>
<keyword evidence="15" id="KW-1185">Reference proteome</keyword>
<dbReference type="InterPro" id="IPR000644">
    <property type="entry name" value="CBS_dom"/>
</dbReference>
<keyword evidence="4 10" id="KW-0812">Transmembrane</keyword>
<evidence type="ECO:0000256" key="5">
    <source>
        <dbReference type="ARBA" id="ARBA00022737"/>
    </source>
</evidence>
<evidence type="ECO:0000256" key="10">
    <source>
        <dbReference type="PROSITE-ProRule" id="PRU01193"/>
    </source>
</evidence>
<dbReference type="SUPFAM" id="SSF56176">
    <property type="entry name" value="FAD-binding/transporter-associated domain-like"/>
    <property type="match status" value="1"/>
</dbReference>
<evidence type="ECO:0000256" key="7">
    <source>
        <dbReference type="ARBA" id="ARBA00023122"/>
    </source>
</evidence>
<gene>
    <name evidence="14" type="ORF">SD1D_0738</name>
</gene>
<dbReference type="SUPFAM" id="SSF54631">
    <property type="entry name" value="CBS-domain pair"/>
    <property type="match status" value="1"/>
</dbReference>
<dbReference type="InterPro" id="IPR046342">
    <property type="entry name" value="CBS_dom_sf"/>
</dbReference>
<evidence type="ECO:0000256" key="3">
    <source>
        <dbReference type="ARBA" id="ARBA00022475"/>
    </source>
</evidence>
<evidence type="ECO:0000259" key="12">
    <source>
        <dbReference type="PROSITE" id="PS51371"/>
    </source>
</evidence>
<evidence type="ECO:0000256" key="11">
    <source>
        <dbReference type="SAM" id="Phobius"/>
    </source>
</evidence>
<dbReference type="OrthoDB" id="9798188at2"/>
<dbReference type="CDD" id="cd04590">
    <property type="entry name" value="CBS_pair_CorC_HlyC_assoc"/>
    <property type="match status" value="1"/>
</dbReference>
<dbReference type="KEGG" id="hsd:SD1D_0738"/>
<dbReference type="Pfam" id="PF01595">
    <property type="entry name" value="CNNM"/>
    <property type="match status" value="1"/>
</dbReference>
<dbReference type="InterPro" id="IPR036318">
    <property type="entry name" value="FAD-bd_PCMH-like_sf"/>
</dbReference>
<dbReference type="Proteomes" id="UP000196053">
    <property type="component" value="Chromosome I"/>
</dbReference>
<dbReference type="AlphaFoldDB" id="A0A0K8J3S4"/>
<comment type="subcellular location">
    <subcellularLocation>
        <location evidence="1">Cell membrane</location>
        <topology evidence="1">Multi-pass membrane protein</topology>
    </subcellularLocation>
</comment>
<dbReference type="Gene3D" id="3.10.580.10">
    <property type="entry name" value="CBS-domain"/>
    <property type="match status" value="1"/>
</dbReference>
<dbReference type="Pfam" id="PF00571">
    <property type="entry name" value="CBS"/>
    <property type="match status" value="2"/>
</dbReference>
<keyword evidence="3" id="KW-1003">Cell membrane</keyword>
<evidence type="ECO:0008006" key="16">
    <source>
        <dbReference type="Google" id="ProtNLM"/>
    </source>
</evidence>
<sequence length="435" mass="49119">MDSDNPLWGIAIILLLILVMAIMSCIKAAMEYVNENTIRKKAEEGNKKALVLLDLIGTDTKYQGSLSLMICAVEIITGVFFLTYLLQGLGLLVNFISLTLLIFIMTLFGLILPKKLALKYSEQICFGLYGLIRLFFMVTGPFTWIIDKIMTFLLRIFGISAKEILVNEIEEEIISMVNEGHEQGVIDAGKAEMISNIIELDDKAAEDIMTHKKRIVAVDGEMTIEEALKFMLSKNYSRYPLYVDNLDNIVGILHLKDIISAYISKDSKNIRLQDIAREPFFIPDTQSVNLLFHEMQAKNIHMAIVVDEYGQTSGLVAMEDILEEIVGNIQDEYDKEEKMILRMDKDSCVVKGSISLEDLEDKLDIRIDHEDFDTLNGLLISILDRIPADGEKATLQYAGYKFDILETMNKMIGQVRISKLPDTNAGAPDKTVYEQ</sequence>
<dbReference type="GO" id="GO:0005886">
    <property type="term" value="C:plasma membrane"/>
    <property type="evidence" value="ECO:0007669"/>
    <property type="project" value="UniProtKB-SubCell"/>
</dbReference>
<keyword evidence="5" id="KW-0677">Repeat</keyword>
<evidence type="ECO:0000256" key="1">
    <source>
        <dbReference type="ARBA" id="ARBA00004651"/>
    </source>
</evidence>
<feature type="transmembrane region" description="Helical" evidence="11">
    <location>
        <begin position="124"/>
        <end position="146"/>
    </location>
</feature>
<evidence type="ECO:0000313" key="15">
    <source>
        <dbReference type="Proteomes" id="UP000196053"/>
    </source>
</evidence>
<dbReference type="RefSeq" id="WP_058257665.1">
    <property type="nucleotide sequence ID" value="NZ_DUPS01000061.1"/>
</dbReference>